<keyword evidence="3" id="KW-1185">Reference proteome</keyword>
<feature type="transmembrane region" description="Helical" evidence="1">
    <location>
        <begin position="71"/>
        <end position="89"/>
    </location>
</feature>
<dbReference type="OrthoDB" id="3699727at2"/>
<protein>
    <submittedName>
        <fullName evidence="2">Uncharacterized protein</fullName>
    </submittedName>
</protein>
<comment type="caution">
    <text evidence="2">The sequence shown here is derived from an EMBL/GenBank/DDBJ whole genome shotgun (WGS) entry which is preliminary data.</text>
</comment>
<reference evidence="2 3" key="1">
    <citation type="submission" date="2018-02" db="EMBL/GenBank/DDBJ databases">
        <title>Genomic Encyclopedia of Archaeal and Bacterial Type Strains, Phase II (KMG-II): from individual species to whole genera.</title>
        <authorList>
            <person name="Goeker M."/>
        </authorList>
    </citation>
    <scope>NUCLEOTIDE SEQUENCE [LARGE SCALE GENOMIC DNA]</scope>
    <source>
        <strain evidence="2 3">YU 961-1</strain>
    </source>
</reference>
<dbReference type="EMBL" id="PTIX01000002">
    <property type="protein sequence ID" value="PPK70168.1"/>
    <property type="molecule type" value="Genomic_DNA"/>
</dbReference>
<keyword evidence="1" id="KW-1133">Transmembrane helix</keyword>
<keyword evidence="1" id="KW-0812">Transmembrane</keyword>
<evidence type="ECO:0000313" key="3">
    <source>
        <dbReference type="Proteomes" id="UP000239203"/>
    </source>
</evidence>
<feature type="transmembrane region" description="Helical" evidence="1">
    <location>
        <begin position="12"/>
        <end position="29"/>
    </location>
</feature>
<dbReference type="RefSeq" id="WP_104476954.1">
    <property type="nucleotide sequence ID" value="NZ_CP154825.1"/>
</dbReference>
<gene>
    <name evidence="2" type="ORF">CLV40_10278</name>
</gene>
<accession>A0A2S6GY87</accession>
<sequence>MTTGERARYGGLLALSVVLAVFELFFLPLRLDGRVLPDVGAIEFPITALLAAVTLPWLVGRAAKIKAKPSFAGGPLYVWLATLLVFLVAGPGGDVILIDDWRTLLLMAAGAFPATIKVGGVLAKSAAGGDSERGGH</sequence>
<evidence type="ECO:0000313" key="2">
    <source>
        <dbReference type="EMBL" id="PPK70168.1"/>
    </source>
</evidence>
<name>A0A2S6GY87_9PSEU</name>
<keyword evidence="1" id="KW-0472">Membrane</keyword>
<dbReference type="AlphaFoldDB" id="A0A2S6GY87"/>
<dbReference type="Proteomes" id="UP000239203">
    <property type="component" value="Unassembled WGS sequence"/>
</dbReference>
<organism evidence="2 3">
    <name type="scientific">Actinokineospora auranticolor</name>
    <dbReference type="NCBI Taxonomy" id="155976"/>
    <lineage>
        <taxon>Bacteria</taxon>
        <taxon>Bacillati</taxon>
        <taxon>Actinomycetota</taxon>
        <taxon>Actinomycetes</taxon>
        <taxon>Pseudonocardiales</taxon>
        <taxon>Pseudonocardiaceae</taxon>
        <taxon>Actinokineospora</taxon>
    </lineage>
</organism>
<proteinExistence type="predicted"/>
<feature type="transmembrane region" description="Helical" evidence="1">
    <location>
        <begin position="41"/>
        <end position="59"/>
    </location>
</feature>
<evidence type="ECO:0000256" key="1">
    <source>
        <dbReference type="SAM" id="Phobius"/>
    </source>
</evidence>